<organism evidence="3 4">
    <name type="scientific">Candidatus Uhrbacteria bacterium CG10_big_fil_rev_8_21_14_0_10_48_11</name>
    <dbReference type="NCBI Taxonomy" id="1975037"/>
    <lineage>
        <taxon>Bacteria</taxon>
        <taxon>Candidatus Uhriibacteriota</taxon>
    </lineage>
</organism>
<feature type="transmembrane region" description="Helical" evidence="1">
    <location>
        <begin position="69"/>
        <end position="90"/>
    </location>
</feature>
<feature type="domain" description="YdbS-like PH" evidence="2">
    <location>
        <begin position="99"/>
        <end position="161"/>
    </location>
</feature>
<dbReference type="EMBL" id="PFET01000003">
    <property type="protein sequence ID" value="PJE76210.1"/>
    <property type="molecule type" value="Genomic_DNA"/>
</dbReference>
<reference evidence="3 4" key="1">
    <citation type="submission" date="2017-09" db="EMBL/GenBank/DDBJ databases">
        <title>Depth-based differentiation of microbial function through sediment-hosted aquifers and enrichment of novel symbionts in the deep terrestrial subsurface.</title>
        <authorList>
            <person name="Probst A.J."/>
            <person name="Ladd B."/>
            <person name="Jarett J.K."/>
            <person name="Geller-Mcgrath D.E."/>
            <person name="Sieber C.M."/>
            <person name="Emerson J.B."/>
            <person name="Anantharaman K."/>
            <person name="Thomas B.C."/>
            <person name="Malmstrom R."/>
            <person name="Stieglmeier M."/>
            <person name="Klingl A."/>
            <person name="Woyke T."/>
            <person name="Ryan C.M."/>
            <person name="Banfield J.F."/>
        </authorList>
    </citation>
    <scope>NUCLEOTIDE SEQUENCE [LARGE SCALE GENOMIC DNA]</scope>
    <source>
        <strain evidence="3">CG10_big_fil_rev_8_21_14_0_10_48_11</strain>
    </source>
</reference>
<keyword evidence="1" id="KW-1133">Transmembrane helix</keyword>
<protein>
    <recommendedName>
        <fullName evidence="2">YdbS-like PH domain-containing protein</fullName>
    </recommendedName>
</protein>
<evidence type="ECO:0000313" key="4">
    <source>
        <dbReference type="Proteomes" id="UP000231152"/>
    </source>
</evidence>
<gene>
    <name evidence="3" type="ORF">COV04_00795</name>
</gene>
<evidence type="ECO:0000256" key="1">
    <source>
        <dbReference type="SAM" id="Phobius"/>
    </source>
</evidence>
<evidence type="ECO:0000313" key="3">
    <source>
        <dbReference type="EMBL" id="PJE76210.1"/>
    </source>
</evidence>
<evidence type="ECO:0000259" key="2">
    <source>
        <dbReference type="Pfam" id="PF03703"/>
    </source>
</evidence>
<keyword evidence="1" id="KW-0812">Transmembrane</keyword>
<name>A0A2M8LFI7_9BACT</name>
<dbReference type="PANTHER" id="PTHR34473:SF2">
    <property type="entry name" value="UPF0699 TRANSMEMBRANE PROTEIN YDBT"/>
    <property type="match status" value="1"/>
</dbReference>
<keyword evidence="1" id="KW-0472">Membrane</keyword>
<dbReference type="Pfam" id="PF03703">
    <property type="entry name" value="bPH_2"/>
    <property type="match status" value="1"/>
</dbReference>
<dbReference type="Proteomes" id="UP000231152">
    <property type="component" value="Unassembled WGS sequence"/>
</dbReference>
<dbReference type="InterPro" id="IPR005182">
    <property type="entry name" value="YdbS-like_PH"/>
</dbReference>
<accession>A0A2M8LFI7</accession>
<feature type="transmembrane region" description="Helical" evidence="1">
    <location>
        <begin position="43"/>
        <end position="63"/>
    </location>
</feature>
<dbReference type="AlphaFoldDB" id="A0A2M8LFI7"/>
<comment type="caution">
    <text evidence="3">The sequence shown here is derived from an EMBL/GenBank/DDBJ whole genome shotgun (WGS) entry which is preliminary data.</text>
</comment>
<sequence length="198" mass="23347">MAATQRHVPTSKRYPLQYRKIWKKLLTLEMGVGDSTRKILRPVLGTLFSVAAIFVLIILTTPAKTPANFVVLLAPLLGMFFSLIFLIAIYQWLYLWTYYYDLDEHFLHIRKGVIIRRTITVPYNRIQDVYFDQDLMDHVFHLYDLYVATASNSSFDIAHIDGVNHRNGLILQNMIFEKMRQDRNWQGRDEEFSNKNRT</sequence>
<proteinExistence type="predicted"/>
<dbReference type="PANTHER" id="PTHR34473">
    <property type="entry name" value="UPF0699 TRANSMEMBRANE PROTEIN YDBS"/>
    <property type="match status" value="1"/>
</dbReference>